<comment type="catalytic activity">
    <reaction evidence="7">
        <text>L-aspartate + 2-oxoglutarate = oxaloacetate + L-glutamate</text>
        <dbReference type="Rhea" id="RHEA:21824"/>
        <dbReference type="ChEBI" id="CHEBI:16452"/>
        <dbReference type="ChEBI" id="CHEBI:16810"/>
        <dbReference type="ChEBI" id="CHEBI:29985"/>
        <dbReference type="ChEBI" id="CHEBI:29991"/>
        <dbReference type="EC" id="2.6.1.1"/>
    </reaction>
</comment>
<evidence type="ECO:0000256" key="4">
    <source>
        <dbReference type="ARBA" id="ARBA00022576"/>
    </source>
</evidence>
<dbReference type="PANTHER" id="PTHR11879">
    <property type="entry name" value="ASPARTATE AMINOTRANSFERASE"/>
    <property type="match status" value="1"/>
</dbReference>
<dbReference type="OrthoDB" id="550424at2759"/>
<organism evidence="9 10">
    <name type="scientific">Fusarium venenatum</name>
    <dbReference type="NCBI Taxonomy" id="56646"/>
    <lineage>
        <taxon>Eukaryota</taxon>
        <taxon>Fungi</taxon>
        <taxon>Dikarya</taxon>
        <taxon>Ascomycota</taxon>
        <taxon>Pezizomycotina</taxon>
        <taxon>Sordariomycetes</taxon>
        <taxon>Hypocreomycetidae</taxon>
        <taxon>Hypocreales</taxon>
        <taxon>Nectriaceae</taxon>
        <taxon>Fusarium</taxon>
    </lineage>
</organism>
<dbReference type="InterPro" id="IPR004839">
    <property type="entry name" value="Aminotransferase_I/II_large"/>
</dbReference>
<keyword evidence="4 7" id="KW-0032">Aminotransferase</keyword>
<keyword evidence="10" id="KW-1185">Reference proteome</keyword>
<dbReference type="CDD" id="cd00609">
    <property type="entry name" value="AAT_like"/>
    <property type="match status" value="1"/>
</dbReference>
<dbReference type="InterPro" id="IPR015421">
    <property type="entry name" value="PyrdxlP-dep_Trfase_major"/>
</dbReference>
<keyword evidence="5 7" id="KW-0808">Transferase</keyword>
<dbReference type="InterPro" id="IPR000796">
    <property type="entry name" value="Asp_trans"/>
</dbReference>
<dbReference type="EC" id="2.6.1.1" evidence="7"/>
<dbReference type="PANTHER" id="PTHR11879:SF20">
    <property type="entry name" value="ASPARTATE AMINOTRANSFERASE"/>
    <property type="match status" value="1"/>
</dbReference>
<sequence length="404" mass="44773">MSRLASVPPTKPDEAFSLVATFKADTDDRKVDLCPGFYRDDNGKPWILPSVSQAKERIHANPNLDHEHLPLLGHPELLKGSQKLVFGASRDLTRVAAIQTVSGTGANHIAAQFLSTKLNPRTVWISNPSWINHTEIWKLAGPSIEQRYYPYYDDVNHKVDFEAMAKVLRNEAHEGDVILLHACAHNPTGADLTSEQWEIVAGLCKELGLFAIFDMAYQGFASGDVNQDASAIAHFFGRSDLEFAVAQSFSKNFGLYGERVGVLHMVALDSETAAKTAPLLVQLSRAEITSCPSYGARIIAEILDDQTLYNQWLDDLVQMSSRMKTMRASLYQGLVHRRVRGSWKHLLSDIGMFSMTGLSRAEVTMLKDEHHIYLLPSGRLSVTGLTSSNVEYVAEAFLSVLGIE</sequence>
<evidence type="ECO:0000313" key="9">
    <source>
        <dbReference type="EMBL" id="CEI70995.1"/>
    </source>
</evidence>
<reference evidence="10" key="1">
    <citation type="submission" date="2014-10" db="EMBL/GenBank/DDBJ databases">
        <authorList>
            <person name="King R."/>
        </authorList>
    </citation>
    <scope>NUCLEOTIDE SEQUENCE [LARGE SCALE GENOMIC DNA]</scope>
    <source>
        <strain evidence="10">A3/5</strain>
    </source>
</reference>
<evidence type="ECO:0000256" key="5">
    <source>
        <dbReference type="ARBA" id="ARBA00022679"/>
    </source>
</evidence>
<feature type="domain" description="Aminotransferase class I/classII large" evidence="8">
    <location>
        <begin position="30"/>
        <end position="397"/>
    </location>
</feature>
<evidence type="ECO:0000313" key="10">
    <source>
        <dbReference type="Proteomes" id="UP000245910"/>
    </source>
</evidence>
<dbReference type="AlphaFoldDB" id="A0A2L2U5T3"/>
<dbReference type="PRINTS" id="PR00799">
    <property type="entry name" value="TRANSAMINASE"/>
</dbReference>
<dbReference type="Proteomes" id="UP000245910">
    <property type="component" value="Chromosome III"/>
</dbReference>
<comment type="subunit">
    <text evidence="3 7">Homodimer.</text>
</comment>
<dbReference type="GO" id="GO:0006532">
    <property type="term" value="P:aspartate biosynthetic process"/>
    <property type="evidence" value="ECO:0007669"/>
    <property type="project" value="TreeGrafter"/>
</dbReference>
<dbReference type="STRING" id="56646.A0A2L2U5T3"/>
<dbReference type="SUPFAM" id="SSF53383">
    <property type="entry name" value="PLP-dependent transferases"/>
    <property type="match status" value="1"/>
</dbReference>
<accession>A0A2L2U5T3</accession>
<dbReference type="PROSITE" id="PS00105">
    <property type="entry name" value="AA_TRANSFER_CLASS_1"/>
    <property type="match status" value="1"/>
</dbReference>
<dbReference type="InterPro" id="IPR004838">
    <property type="entry name" value="NHTrfase_class1_PyrdxlP-BS"/>
</dbReference>
<name>A0A2L2U5T3_9HYPO</name>
<evidence type="ECO:0000256" key="2">
    <source>
        <dbReference type="ARBA" id="ARBA00007441"/>
    </source>
</evidence>
<dbReference type="NCBIfam" id="NF006719">
    <property type="entry name" value="PRK09257.1"/>
    <property type="match status" value="1"/>
</dbReference>
<dbReference type="GO" id="GO:0004069">
    <property type="term" value="F:L-aspartate:2-oxoglutarate aminotransferase activity"/>
    <property type="evidence" value="ECO:0007669"/>
    <property type="project" value="UniProtKB-EC"/>
</dbReference>
<dbReference type="EMBL" id="LN649231">
    <property type="protein sequence ID" value="CEI70995.1"/>
    <property type="molecule type" value="Genomic_DNA"/>
</dbReference>
<dbReference type="FunFam" id="3.40.640.10:FF:000066">
    <property type="entry name" value="Aspartate aminotransferase"/>
    <property type="match status" value="1"/>
</dbReference>
<dbReference type="GO" id="GO:0030170">
    <property type="term" value="F:pyridoxal phosphate binding"/>
    <property type="evidence" value="ECO:0007669"/>
    <property type="project" value="InterPro"/>
</dbReference>
<dbReference type="GO" id="GO:0005829">
    <property type="term" value="C:cytosol"/>
    <property type="evidence" value="ECO:0007669"/>
    <property type="project" value="TreeGrafter"/>
</dbReference>
<comment type="miscellaneous">
    <text evidence="7">In eukaryotes there are cytoplasmic, mitochondrial and chloroplastic isozymes.</text>
</comment>
<dbReference type="Pfam" id="PF00155">
    <property type="entry name" value="Aminotran_1_2"/>
    <property type="match status" value="1"/>
</dbReference>
<dbReference type="InterPro" id="IPR015424">
    <property type="entry name" value="PyrdxlP-dep_Trfase"/>
</dbReference>
<proteinExistence type="inferred from homology"/>
<dbReference type="Gene3D" id="3.40.640.10">
    <property type="entry name" value="Type I PLP-dependent aspartate aminotransferase-like (Major domain)"/>
    <property type="match status" value="1"/>
</dbReference>
<evidence type="ECO:0000256" key="7">
    <source>
        <dbReference type="RuleBase" id="RU000480"/>
    </source>
</evidence>
<evidence type="ECO:0000256" key="6">
    <source>
        <dbReference type="ARBA" id="ARBA00022898"/>
    </source>
</evidence>
<evidence type="ECO:0000259" key="8">
    <source>
        <dbReference type="Pfam" id="PF00155"/>
    </source>
</evidence>
<dbReference type="InterPro" id="IPR015422">
    <property type="entry name" value="PyrdxlP-dep_Trfase_small"/>
</dbReference>
<evidence type="ECO:0000256" key="1">
    <source>
        <dbReference type="ARBA" id="ARBA00001933"/>
    </source>
</evidence>
<dbReference type="Gene3D" id="3.90.1150.10">
    <property type="entry name" value="Aspartate Aminotransferase, domain 1"/>
    <property type="match status" value="1"/>
</dbReference>
<evidence type="ECO:0000256" key="3">
    <source>
        <dbReference type="ARBA" id="ARBA00011738"/>
    </source>
</evidence>
<comment type="similarity">
    <text evidence="2">Belongs to the class-I pyridoxal-phosphate-dependent aminotransferase family.</text>
</comment>
<keyword evidence="6" id="KW-0663">Pyridoxal phosphate</keyword>
<protein>
    <recommendedName>
        <fullName evidence="7">Aspartate aminotransferase</fullName>
        <ecNumber evidence="7">2.6.1.1</ecNumber>
    </recommendedName>
</protein>
<comment type="cofactor">
    <cofactor evidence="1">
        <name>pyridoxal 5'-phosphate</name>
        <dbReference type="ChEBI" id="CHEBI:597326"/>
    </cofactor>
</comment>